<sequence length="112" mass="12963">VLWIMKLSCQLSIIVTTVLAITVLDMTRRLFIEISQDMRNLTPSMYYDYEEDEDGNTTVCPDGFEQYGEYCFLLKNNNYYQPSTAAYCAEMTATLPYPRTDLKTWQLAVDNA</sequence>
<dbReference type="Proteomes" id="UP001497623">
    <property type="component" value="Unassembled WGS sequence"/>
</dbReference>
<dbReference type="InterPro" id="IPR016187">
    <property type="entry name" value="CTDL_fold"/>
</dbReference>
<keyword evidence="2" id="KW-1185">Reference proteome</keyword>
<protein>
    <submittedName>
        <fullName evidence="1">Uncharacterized protein</fullName>
    </submittedName>
</protein>
<dbReference type="EMBL" id="CAXKWB010002270">
    <property type="protein sequence ID" value="CAL4066491.1"/>
    <property type="molecule type" value="Genomic_DNA"/>
</dbReference>
<organism evidence="1 2">
    <name type="scientific">Meganyctiphanes norvegica</name>
    <name type="common">Northern krill</name>
    <name type="synonym">Thysanopoda norvegica</name>
    <dbReference type="NCBI Taxonomy" id="48144"/>
    <lineage>
        <taxon>Eukaryota</taxon>
        <taxon>Metazoa</taxon>
        <taxon>Ecdysozoa</taxon>
        <taxon>Arthropoda</taxon>
        <taxon>Crustacea</taxon>
        <taxon>Multicrustacea</taxon>
        <taxon>Malacostraca</taxon>
        <taxon>Eumalacostraca</taxon>
        <taxon>Eucarida</taxon>
        <taxon>Euphausiacea</taxon>
        <taxon>Euphausiidae</taxon>
        <taxon>Meganyctiphanes</taxon>
    </lineage>
</organism>
<dbReference type="SUPFAM" id="SSF56436">
    <property type="entry name" value="C-type lectin-like"/>
    <property type="match status" value="1"/>
</dbReference>
<gene>
    <name evidence="1" type="ORF">MNOR_LOCUS5738</name>
</gene>
<proteinExistence type="predicted"/>
<feature type="non-terminal residue" evidence="1">
    <location>
        <position position="112"/>
    </location>
</feature>
<evidence type="ECO:0000313" key="2">
    <source>
        <dbReference type="Proteomes" id="UP001497623"/>
    </source>
</evidence>
<evidence type="ECO:0000313" key="1">
    <source>
        <dbReference type="EMBL" id="CAL4066491.1"/>
    </source>
</evidence>
<reference evidence="1 2" key="1">
    <citation type="submission" date="2024-05" db="EMBL/GenBank/DDBJ databases">
        <authorList>
            <person name="Wallberg A."/>
        </authorList>
    </citation>
    <scope>NUCLEOTIDE SEQUENCE [LARGE SCALE GENOMIC DNA]</scope>
</reference>
<comment type="caution">
    <text evidence="1">The sequence shown here is derived from an EMBL/GenBank/DDBJ whole genome shotgun (WGS) entry which is preliminary data.</text>
</comment>
<accession>A0AAV2PYE5</accession>
<feature type="non-terminal residue" evidence="1">
    <location>
        <position position="1"/>
    </location>
</feature>
<name>A0AAV2PYE5_MEGNR</name>
<dbReference type="AlphaFoldDB" id="A0AAV2PYE5"/>